<accession>A0A268F3Y5</accession>
<sequence>MGDLFKGSHCTCGQKMNLELRMLIHQKKTRIYDVPVYVCEHCEHYEVLKPVKPYVVQYIAAIDGSLEHADVSLAEMNESVHVLYSVLQGADQETEAEVFARFKEAFDDRVNMLLDLFGCARKMKDDDWMREIQERLEQLSEFAVLLPENSNFYAR</sequence>
<evidence type="ECO:0000313" key="2">
    <source>
        <dbReference type="EMBL" id="PAD80086.1"/>
    </source>
</evidence>
<dbReference type="Proteomes" id="UP000435177">
    <property type="component" value="Unassembled WGS sequence"/>
</dbReference>
<evidence type="ECO:0000313" key="1">
    <source>
        <dbReference type="EMBL" id="MUG64746.1"/>
    </source>
</evidence>
<protein>
    <recommendedName>
        <fullName evidence="5">YgiT-type zinc finger protein</fullName>
    </recommendedName>
</protein>
<dbReference type="AlphaFoldDB" id="A0A268F3Y5"/>
<evidence type="ECO:0000313" key="3">
    <source>
        <dbReference type="Proteomes" id="UP000215596"/>
    </source>
</evidence>
<dbReference type="Proteomes" id="UP000215596">
    <property type="component" value="Unassembled WGS sequence"/>
</dbReference>
<gene>
    <name evidence="2" type="ORF">CHH67_01810</name>
    <name evidence="1" type="ORF">GNP94_01870</name>
</gene>
<keyword evidence="4" id="KW-1185">Reference proteome</keyword>
<proteinExistence type="predicted"/>
<dbReference type="EMBL" id="NPBY01000006">
    <property type="protein sequence ID" value="PAD80086.1"/>
    <property type="molecule type" value="Genomic_DNA"/>
</dbReference>
<organism evidence="2 3">
    <name type="scientific">Paenibacillus campinasensis</name>
    <dbReference type="NCBI Taxonomy" id="66347"/>
    <lineage>
        <taxon>Bacteria</taxon>
        <taxon>Bacillati</taxon>
        <taxon>Bacillota</taxon>
        <taxon>Bacilli</taxon>
        <taxon>Bacillales</taxon>
        <taxon>Paenibacillaceae</taxon>
        <taxon>Paenibacillus</taxon>
    </lineage>
</organism>
<reference evidence="2 3" key="1">
    <citation type="submission" date="2017-07" db="EMBL/GenBank/DDBJ databases">
        <title>Isolation and whole genome analysis of endospore-forming bacteria from heroin.</title>
        <authorList>
            <person name="Kalinowski J."/>
            <person name="Ahrens B."/>
            <person name="Al-Dilaimi A."/>
            <person name="Winkler A."/>
            <person name="Wibberg D."/>
            <person name="Schleenbecker U."/>
            <person name="Ruckert C."/>
            <person name="Wolfel R."/>
            <person name="Grass G."/>
        </authorList>
    </citation>
    <scope>NUCLEOTIDE SEQUENCE [LARGE SCALE GENOMIC DNA]</scope>
    <source>
        <strain evidence="2 3">7537-G1</strain>
    </source>
</reference>
<dbReference type="EMBL" id="WOAA01000001">
    <property type="protein sequence ID" value="MUG64746.1"/>
    <property type="molecule type" value="Genomic_DNA"/>
</dbReference>
<evidence type="ECO:0008006" key="5">
    <source>
        <dbReference type="Google" id="ProtNLM"/>
    </source>
</evidence>
<name>A0A268F3Y5_9BACL</name>
<reference evidence="1 4" key="2">
    <citation type="submission" date="2019-11" db="EMBL/GenBank/DDBJ databases">
        <title>Draft genome sequences of five Paenibacillus species of dairy origin.</title>
        <authorList>
            <person name="Olajide A.M."/>
            <person name="Chen S."/>
            <person name="Lapointe G."/>
        </authorList>
    </citation>
    <scope>NUCLEOTIDE SEQUENCE [LARGE SCALE GENOMIC DNA]</scope>
    <source>
        <strain evidence="1 4">3CS1</strain>
    </source>
</reference>
<evidence type="ECO:0000313" key="4">
    <source>
        <dbReference type="Proteomes" id="UP000435177"/>
    </source>
</evidence>
<dbReference type="OrthoDB" id="2974439at2"/>
<comment type="caution">
    <text evidence="2">The sequence shown here is derived from an EMBL/GenBank/DDBJ whole genome shotgun (WGS) entry which is preliminary data.</text>
</comment>